<dbReference type="Proteomes" id="UP000183253">
    <property type="component" value="Unassembled WGS sequence"/>
</dbReference>
<dbReference type="InterPro" id="IPR032299">
    <property type="entry name" value="DUF4843"/>
</dbReference>
<dbReference type="EMBL" id="FNRI01000003">
    <property type="protein sequence ID" value="SEA39282.1"/>
    <property type="molecule type" value="Genomic_DNA"/>
</dbReference>
<organism evidence="1 2">
    <name type="scientific">Alistipes timonensis JC136</name>
    <dbReference type="NCBI Taxonomy" id="1033731"/>
    <lineage>
        <taxon>Bacteria</taxon>
        <taxon>Pseudomonadati</taxon>
        <taxon>Bacteroidota</taxon>
        <taxon>Bacteroidia</taxon>
        <taxon>Bacteroidales</taxon>
        <taxon>Rikenellaceae</taxon>
        <taxon>Alistipes</taxon>
    </lineage>
</organism>
<evidence type="ECO:0000313" key="1">
    <source>
        <dbReference type="EMBL" id="SEA39282.1"/>
    </source>
</evidence>
<evidence type="ECO:0008006" key="3">
    <source>
        <dbReference type="Google" id="ProtNLM"/>
    </source>
</evidence>
<name>A0A1H4AUH1_9BACT</name>
<dbReference type="PROSITE" id="PS51257">
    <property type="entry name" value="PROKAR_LIPOPROTEIN"/>
    <property type="match status" value="1"/>
</dbReference>
<dbReference type="AlphaFoldDB" id="A0A1H4AUH1"/>
<evidence type="ECO:0000313" key="2">
    <source>
        <dbReference type="Proteomes" id="UP000183253"/>
    </source>
</evidence>
<gene>
    <name evidence="1" type="ORF">SAMN05444145_103119</name>
</gene>
<sequence>MNRRMICFLVAAVCLSGACRERDIEVYDAGRVSLNIAKGEFRPGTYPESYAFNAYFLGVGAGDYTLDIPVRLTGVVDYERDREYRVRVNEELSQYAVNGVEYTLDERQLLRKGLYEDTFPLTIHVARLNETDDYKLRIELTPNENFVSGLPEYQWVEVSFVKNVNTPPAFWENTSKLSKLTYHPVKCAKFLEVSGITDPDWKDAGTSLALDYWIAVCTEYFEQNEVYDQTTGNRIFFDE</sequence>
<proteinExistence type="predicted"/>
<reference evidence="1 2" key="1">
    <citation type="submission" date="2016-10" db="EMBL/GenBank/DDBJ databases">
        <authorList>
            <person name="de Groot N.N."/>
        </authorList>
    </citation>
    <scope>NUCLEOTIDE SEQUENCE [LARGE SCALE GENOMIC DNA]</scope>
    <source>
        <strain evidence="1 2">DSM 25383</strain>
    </source>
</reference>
<dbReference type="Pfam" id="PF16132">
    <property type="entry name" value="DUF4843"/>
    <property type="match status" value="1"/>
</dbReference>
<protein>
    <recommendedName>
        <fullName evidence="3">DUF4843 domain-containing protein</fullName>
    </recommendedName>
</protein>
<keyword evidence="2" id="KW-1185">Reference proteome</keyword>
<accession>A0A1H4AUH1</accession>
<dbReference type="STRING" id="1033731.SAMN05444145_103119"/>